<dbReference type="NCBIfam" id="TIGR00589">
    <property type="entry name" value="ogt"/>
    <property type="match status" value="1"/>
</dbReference>
<dbReference type="RefSeq" id="WP_128384273.1">
    <property type="nucleotide sequence ID" value="NZ_CP035033.1"/>
</dbReference>
<dbReference type="InterPro" id="IPR014048">
    <property type="entry name" value="MethylDNA_cys_MeTrfase_DNA-bd"/>
</dbReference>
<dbReference type="InterPro" id="IPR023546">
    <property type="entry name" value="MGMT"/>
</dbReference>
<dbReference type="Gene3D" id="3.30.160.70">
    <property type="entry name" value="Methylated DNA-protein cysteine methyltransferase domain"/>
    <property type="match status" value="1"/>
</dbReference>
<evidence type="ECO:0000256" key="6">
    <source>
        <dbReference type="ARBA" id="ARBA00022763"/>
    </source>
</evidence>
<feature type="domain" description="Methylated-DNA-[protein]-cysteine S-methyltransferase DNA binding" evidence="10">
    <location>
        <begin position="75"/>
        <end position="155"/>
    </location>
</feature>
<comment type="catalytic activity">
    <reaction evidence="1 9">
        <text>a 4-O-methyl-thymidine in DNA + L-cysteinyl-[protein] = a thymidine in DNA + S-methyl-L-cysteinyl-[protein]</text>
        <dbReference type="Rhea" id="RHEA:53428"/>
        <dbReference type="Rhea" id="RHEA-COMP:10131"/>
        <dbReference type="Rhea" id="RHEA-COMP:10132"/>
        <dbReference type="Rhea" id="RHEA-COMP:13555"/>
        <dbReference type="Rhea" id="RHEA-COMP:13556"/>
        <dbReference type="ChEBI" id="CHEBI:29950"/>
        <dbReference type="ChEBI" id="CHEBI:82612"/>
        <dbReference type="ChEBI" id="CHEBI:137386"/>
        <dbReference type="ChEBI" id="CHEBI:137387"/>
        <dbReference type="EC" id="2.1.1.63"/>
    </reaction>
</comment>
<dbReference type="GO" id="GO:0032259">
    <property type="term" value="P:methylation"/>
    <property type="evidence" value="ECO:0007669"/>
    <property type="project" value="UniProtKB-KW"/>
</dbReference>
<reference evidence="12 13" key="1">
    <citation type="journal article" date="2018" name="Environ. Microbiol.">
        <title>Genomes of ubiquitous marine and hypersaline Hydrogenovibrio, Thiomicrorhabdus and Thiomicrospira spp. encode a diversity of mechanisms to sustain chemolithoautotrophy in heterogeneous environments.</title>
        <authorList>
            <person name="Scott K.M."/>
            <person name="Williams J."/>
            <person name="Porter C.M.B."/>
            <person name="Russel S."/>
            <person name="Harmer T.L."/>
            <person name="Paul J.H."/>
            <person name="Antonen K.M."/>
            <person name="Bridges M.K."/>
            <person name="Camper G.J."/>
            <person name="Campla C.K."/>
            <person name="Casella L.G."/>
            <person name="Chase E."/>
            <person name="Conrad J.W."/>
            <person name="Cruz M.C."/>
            <person name="Dunlap D.S."/>
            <person name="Duran L."/>
            <person name="Fahsbender E.M."/>
            <person name="Goldsmith D.B."/>
            <person name="Keeley R.F."/>
            <person name="Kondoff M.R."/>
            <person name="Kussy B.I."/>
            <person name="Lane M.K."/>
            <person name="Lawler S."/>
            <person name="Leigh B.A."/>
            <person name="Lewis C."/>
            <person name="Lostal L.M."/>
            <person name="Marking D."/>
            <person name="Mancera P.A."/>
            <person name="McClenthan E.C."/>
            <person name="McIntyre E.A."/>
            <person name="Mine J.A."/>
            <person name="Modi S."/>
            <person name="Moore B.D."/>
            <person name="Morgan W.A."/>
            <person name="Nelson K.M."/>
            <person name="Nguyen K.N."/>
            <person name="Ogburn N."/>
            <person name="Parrino D.G."/>
            <person name="Pedapudi A.D."/>
            <person name="Pelham R.P."/>
            <person name="Preece A.M."/>
            <person name="Rampersad E.A."/>
            <person name="Richardson J.C."/>
            <person name="Rodgers C.M."/>
            <person name="Schaffer B.L."/>
            <person name="Sheridan N.E."/>
            <person name="Solone M.R."/>
            <person name="Staley Z.R."/>
            <person name="Tabuchi M."/>
            <person name="Waide R.J."/>
            <person name="Wanjugi P.W."/>
            <person name="Young S."/>
            <person name="Clum A."/>
            <person name="Daum C."/>
            <person name="Huntemann M."/>
            <person name="Ivanova N."/>
            <person name="Kyrpides N."/>
            <person name="Mikhailova N."/>
            <person name="Palaniappan K."/>
            <person name="Pillay M."/>
            <person name="Reddy T.B.K."/>
            <person name="Shapiro N."/>
            <person name="Stamatis D."/>
            <person name="Varghese N."/>
            <person name="Woyke T."/>
            <person name="Boden R."/>
            <person name="Freyermuth S.K."/>
            <person name="Kerfeld C.A."/>
        </authorList>
    </citation>
    <scope>NUCLEOTIDE SEQUENCE [LARGE SCALE GENOMIC DNA]</scope>
    <source>
        <strain evidence="12 13">JR-2</strain>
    </source>
</reference>
<dbReference type="CDD" id="cd06445">
    <property type="entry name" value="ATase"/>
    <property type="match status" value="1"/>
</dbReference>
<dbReference type="InterPro" id="IPR001497">
    <property type="entry name" value="MethylDNA_cys_MeTrfase_AS"/>
</dbReference>
<keyword evidence="4 9" id="KW-0489">Methyltransferase</keyword>
<keyword evidence="6 9" id="KW-0227">DNA damage</keyword>
<comment type="miscellaneous">
    <text evidence="9">This enzyme catalyzes only one turnover and therefore is not strictly catalytic. According to one definition, an enzyme is a biocatalyst that acts repeatedly and over many reaction cycles.</text>
</comment>
<keyword evidence="13" id="KW-1185">Reference proteome</keyword>
<comment type="function">
    <text evidence="9">Involved in the cellular defense against the biological effects of O6-methylguanine (O6-MeG) and O4-methylthymine (O4-MeT) in DNA. Repairs the methylated nucleobase in DNA by stoichiometrically transferring the methyl group to a cysteine residue in the enzyme. This is a suicide reaction: the enzyme is irreversibly inactivated.</text>
</comment>
<evidence type="ECO:0000256" key="4">
    <source>
        <dbReference type="ARBA" id="ARBA00022603"/>
    </source>
</evidence>
<dbReference type="AlphaFoldDB" id="A0A410H194"/>
<dbReference type="KEGG" id="htr:EPV75_01710"/>
<comment type="subcellular location">
    <subcellularLocation>
        <location evidence="9">Cytoplasm</location>
    </subcellularLocation>
</comment>
<evidence type="ECO:0000256" key="9">
    <source>
        <dbReference type="HAMAP-Rule" id="MF_00772"/>
    </source>
</evidence>
<dbReference type="InterPro" id="IPR008332">
    <property type="entry name" value="MethylG_MeTrfase_N"/>
</dbReference>
<evidence type="ECO:0000256" key="1">
    <source>
        <dbReference type="ARBA" id="ARBA00001286"/>
    </source>
</evidence>
<evidence type="ECO:0000259" key="11">
    <source>
        <dbReference type="Pfam" id="PF02870"/>
    </source>
</evidence>
<evidence type="ECO:0000256" key="8">
    <source>
        <dbReference type="ARBA" id="ARBA00049348"/>
    </source>
</evidence>
<dbReference type="Pfam" id="PF02870">
    <property type="entry name" value="Methyltransf_1N"/>
    <property type="match status" value="1"/>
</dbReference>
<organism evidence="12 13">
    <name type="scientific">Hydrogenovibrio thermophilus</name>
    <dbReference type="NCBI Taxonomy" id="265883"/>
    <lineage>
        <taxon>Bacteria</taxon>
        <taxon>Pseudomonadati</taxon>
        <taxon>Pseudomonadota</taxon>
        <taxon>Gammaproteobacteria</taxon>
        <taxon>Thiotrichales</taxon>
        <taxon>Piscirickettsiaceae</taxon>
        <taxon>Hydrogenovibrio</taxon>
    </lineage>
</organism>
<comment type="similarity">
    <text evidence="2 9">Belongs to the MGMT family.</text>
</comment>
<keyword evidence="7 9" id="KW-0234">DNA repair</keyword>
<dbReference type="GO" id="GO:0003908">
    <property type="term" value="F:methylated-DNA-[protein]-cysteine S-methyltransferase activity"/>
    <property type="evidence" value="ECO:0007669"/>
    <property type="project" value="UniProtKB-UniRule"/>
</dbReference>
<accession>A0A410H194</accession>
<evidence type="ECO:0000313" key="13">
    <source>
        <dbReference type="Proteomes" id="UP000285478"/>
    </source>
</evidence>
<proteinExistence type="inferred from homology"/>
<evidence type="ECO:0000256" key="2">
    <source>
        <dbReference type="ARBA" id="ARBA00008711"/>
    </source>
</evidence>
<sequence>MNYITFDTAVGRMRLIGDSQGIRELHLKADETPFAPLEDWRESDEWLADAVQQLQAYAEGKLQRFDVRLNPQGTDFQKRVWQALSEIPFGEVRSYQDIAAAIGNPKAVRAVGGANGKNPIPVIVPCHRVIGADGSLTGFSSGLPLKKRLLALEGI</sequence>
<dbReference type="InterPro" id="IPR036631">
    <property type="entry name" value="MGMT_N_sf"/>
</dbReference>
<dbReference type="SUPFAM" id="SSF53155">
    <property type="entry name" value="Methylated DNA-protein cysteine methyltransferase domain"/>
    <property type="match status" value="1"/>
</dbReference>
<dbReference type="Proteomes" id="UP000285478">
    <property type="component" value="Chromosome"/>
</dbReference>
<dbReference type="EC" id="2.1.1.63" evidence="9"/>
<dbReference type="InterPro" id="IPR036217">
    <property type="entry name" value="MethylDNA_cys_MeTrfase_DNAb"/>
</dbReference>
<keyword evidence="5 9" id="KW-0808">Transferase</keyword>
<dbReference type="Gene3D" id="1.10.10.10">
    <property type="entry name" value="Winged helix-like DNA-binding domain superfamily/Winged helix DNA-binding domain"/>
    <property type="match status" value="1"/>
</dbReference>
<evidence type="ECO:0000256" key="3">
    <source>
        <dbReference type="ARBA" id="ARBA00022490"/>
    </source>
</evidence>
<evidence type="ECO:0000313" key="12">
    <source>
        <dbReference type="EMBL" id="QAB14471.1"/>
    </source>
</evidence>
<dbReference type="SUPFAM" id="SSF46767">
    <property type="entry name" value="Methylated DNA-protein cysteine methyltransferase, C-terminal domain"/>
    <property type="match status" value="1"/>
</dbReference>
<evidence type="ECO:0000256" key="5">
    <source>
        <dbReference type="ARBA" id="ARBA00022679"/>
    </source>
</evidence>
<dbReference type="FunFam" id="1.10.10.10:FF:000214">
    <property type="entry name" value="Methylated-DNA--protein-cysteine methyltransferase"/>
    <property type="match status" value="1"/>
</dbReference>
<name>A0A410H194_9GAMM</name>
<gene>
    <name evidence="12" type="ORF">EPV75_01710</name>
</gene>
<comment type="catalytic activity">
    <reaction evidence="8 9">
        <text>a 6-O-methyl-2'-deoxyguanosine in DNA + L-cysteinyl-[protein] = S-methyl-L-cysteinyl-[protein] + a 2'-deoxyguanosine in DNA</text>
        <dbReference type="Rhea" id="RHEA:24000"/>
        <dbReference type="Rhea" id="RHEA-COMP:10131"/>
        <dbReference type="Rhea" id="RHEA-COMP:10132"/>
        <dbReference type="Rhea" id="RHEA-COMP:11367"/>
        <dbReference type="Rhea" id="RHEA-COMP:11368"/>
        <dbReference type="ChEBI" id="CHEBI:29950"/>
        <dbReference type="ChEBI" id="CHEBI:82612"/>
        <dbReference type="ChEBI" id="CHEBI:85445"/>
        <dbReference type="ChEBI" id="CHEBI:85448"/>
        <dbReference type="EC" id="2.1.1.63"/>
    </reaction>
</comment>
<dbReference type="GO" id="GO:0006307">
    <property type="term" value="P:DNA alkylation repair"/>
    <property type="evidence" value="ECO:0007669"/>
    <property type="project" value="UniProtKB-UniRule"/>
</dbReference>
<dbReference type="InterPro" id="IPR036388">
    <property type="entry name" value="WH-like_DNA-bd_sf"/>
</dbReference>
<dbReference type="EMBL" id="CP035033">
    <property type="protein sequence ID" value="QAB14471.1"/>
    <property type="molecule type" value="Genomic_DNA"/>
</dbReference>
<dbReference type="PROSITE" id="PS00374">
    <property type="entry name" value="MGMT"/>
    <property type="match status" value="1"/>
</dbReference>
<dbReference type="PANTHER" id="PTHR10815">
    <property type="entry name" value="METHYLATED-DNA--PROTEIN-CYSTEINE METHYLTRANSFERASE"/>
    <property type="match status" value="1"/>
</dbReference>
<keyword evidence="3 9" id="KW-0963">Cytoplasm</keyword>
<evidence type="ECO:0000256" key="7">
    <source>
        <dbReference type="ARBA" id="ARBA00023204"/>
    </source>
</evidence>
<dbReference type="Pfam" id="PF01035">
    <property type="entry name" value="DNA_binding_1"/>
    <property type="match status" value="1"/>
</dbReference>
<feature type="domain" description="Methylguanine DNA methyltransferase ribonuclease-like" evidence="11">
    <location>
        <begin position="2"/>
        <end position="70"/>
    </location>
</feature>
<dbReference type="GO" id="GO:0005737">
    <property type="term" value="C:cytoplasm"/>
    <property type="evidence" value="ECO:0007669"/>
    <property type="project" value="UniProtKB-SubCell"/>
</dbReference>
<dbReference type="PANTHER" id="PTHR10815:SF5">
    <property type="entry name" value="METHYLATED-DNA--PROTEIN-CYSTEINE METHYLTRANSFERASE"/>
    <property type="match status" value="1"/>
</dbReference>
<feature type="active site" description="Nucleophile; methyl group acceptor" evidence="9">
    <location>
        <position position="126"/>
    </location>
</feature>
<evidence type="ECO:0000259" key="10">
    <source>
        <dbReference type="Pfam" id="PF01035"/>
    </source>
</evidence>
<protein>
    <recommendedName>
        <fullName evidence="9">Methylated-DNA--protein-cysteine methyltransferase</fullName>
        <ecNumber evidence="9">2.1.1.63</ecNumber>
    </recommendedName>
    <alternativeName>
        <fullName evidence="9">6-O-methylguanine-DNA methyltransferase</fullName>
        <shortName evidence="9">MGMT</shortName>
    </alternativeName>
    <alternativeName>
        <fullName evidence="9">O-6-methylguanine-DNA-alkyltransferase</fullName>
    </alternativeName>
</protein>
<dbReference type="HAMAP" id="MF_00772">
    <property type="entry name" value="OGT"/>
    <property type="match status" value="1"/>
</dbReference>